<organism evidence="2 3">
    <name type="scientific">Candidatus Manganitrophus noduliformans</name>
    <dbReference type="NCBI Taxonomy" id="2606439"/>
    <lineage>
        <taxon>Bacteria</taxon>
        <taxon>Pseudomonadati</taxon>
        <taxon>Nitrospirota</taxon>
        <taxon>Nitrospiria</taxon>
        <taxon>Candidatus Troglogloeales</taxon>
        <taxon>Candidatus Manganitrophaceae</taxon>
        <taxon>Candidatus Manganitrophus</taxon>
    </lineage>
</organism>
<dbReference type="EMBL" id="VTOW01000001">
    <property type="protein sequence ID" value="NKE69394.1"/>
    <property type="molecule type" value="Genomic_DNA"/>
</dbReference>
<dbReference type="Gene3D" id="2.30.130.40">
    <property type="entry name" value="LON domain-like"/>
    <property type="match status" value="1"/>
</dbReference>
<comment type="caution">
    <text evidence="2">The sequence shown here is derived from an EMBL/GenBank/DDBJ whole genome shotgun (WGS) entry which is preliminary data.</text>
</comment>
<keyword evidence="3" id="KW-1185">Reference proteome</keyword>
<dbReference type="RefSeq" id="WP_168057696.1">
    <property type="nucleotide sequence ID" value="NZ_VTOW01000001.1"/>
</dbReference>
<evidence type="ECO:0000313" key="3">
    <source>
        <dbReference type="Proteomes" id="UP000534783"/>
    </source>
</evidence>
<feature type="domain" description="Lon N-terminal" evidence="1">
    <location>
        <begin position="10"/>
        <end position="202"/>
    </location>
</feature>
<dbReference type="InterPro" id="IPR003111">
    <property type="entry name" value="Lon_prtase_N"/>
</dbReference>
<dbReference type="GO" id="GO:0006508">
    <property type="term" value="P:proteolysis"/>
    <property type="evidence" value="ECO:0007669"/>
    <property type="project" value="UniProtKB-KW"/>
</dbReference>
<keyword evidence="2" id="KW-0645">Protease</keyword>
<dbReference type="PROSITE" id="PS51787">
    <property type="entry name" value="LON_N"/>
    <property type="match status" value="1"/>
</dbReference>
<gene>
    <name evidence="2" type="ORF">MNODULE_01335</name>
</gene>
<dbReference type="Proteomes" id="UP000534783">
    <property type="component" value="Unassembled WGS sequence"/>
</dbReference>
<accession>A0A7X6DLQ4</accession>
<dbReference type="PANTHER" id="PTHR46732:SF8">
    <property type="entry name" value="ATP-DEPENDENT PROTEASE LA (LON) DOMAIN PROTEIN"/>
    <property type="match status" value="1"/>
</dbReference>
<name>A0A7X6DLQ4_9BACT</name>
<dbReference type="GO" id="GO:0008233">
    <property type="term" value="F:peptidase activity"/>
    <property type="evidence" value="ECO:0007669"/>
    <property type="project" value="UniProtKB-KW"/>
</dbReference>
<proteinExistence type="predicted"/>
<dbReference type="Pfam" id="PF02190">
    <property type="entry name" value="LON_substr_bdg"/>
    <property type="match status" value="1"/>
</dbReference>
<dbReference type="PANTHER" id="PTHR46732">
    <property type="entry name" value="ATP-DEPENDENT PROTEASE LA (LON) DOMAIN PROTEIN"/>
    <property type="match status" value="1"/>
</dbReference>
<dbReference type="InterPro" id="IPR046336">
    <property type="entry name" value="Lon_prtase_N_sf"/>
</dbReference>
<dbReference type="SUPFAM" id="SSF88697">
    <property type="entry name" value="PUA domain-like"/>
    <property type="match status" value="1"/>
</dbReference>
<dbReference type="InterPro" id="IPR015947">
    <property type="entry name" value="PUA-like_sf"/>
</dbReference>
<protein>
    <submittedName>
        <fullName evidence="2">Lon family ATP-dependent protease</fullName>
    </submittedName>
</protein>
<reference evidence="2 3" key="1">
    <citation type="journal article" date="2020" name="Nature">
        <title>Bacterial chemolithoautotrophy via manganese oxidation.</title>
        <authorList>
            <person name="Yu H."/>
            <person name="Leadbetter J.R."/>
        </authorList>
    </citation>
    <scope>NUCLEOTIDE SEQUENCE [LARGE SCALE GENOMIC DNA]</scope>
    <source>
        <strain evidence="2 3">Mn-1</strain>
    </source>
</reference>
<sequence length="214" mass="24381">MARTQIPEWVPLFPLPNVVFFPKTYLPLHIFEPRYREMVEDALGGDRMIGMVLLKEGWEINYDGNPPIHEIGSVGRIIRSQRLDDGRYNIILYGLKKCLIRGERHDRSYRQGRIETVEEPQTELLLAPLKEKLVDLTMRYRQKMPGAEALESILEIGLEDDVLVATLSAGLPLTVLEKQFLLEAGDLSQRAKRLAELMEMGLHTIGQTDGQTEG</sequence>
<dbReference type="SMART" id="SM00464">
    <property type="entry name" value="LON"/>
    <property type="match status" value="1"/>
</dbReference>
<keyword evidence="2" id="KW-0378">Hydrolase</keyword>
<evidence type="ECO:0000313" key="2">
    <source>
        <dbReference type="EMBL" id="NKE69394.1"/>
    </source>
</evidence>
<evidence type="ECO:0000259" key="1">
    <source>
        <dbReference type="PROSITE" id="PS51787"/>
    </source>
</evidence>
<dbReference type="AlphaFoldDB" id="A0A7X6DLQ4"/>